<keyword evidence="2" id="KW-1185">Reference proteome</keyword>
<dbReference type="EMBL" id="JAVDYE010000001">
    <property type="protein sequence ID" value="MDR7381192.1"/>
    <property type="molecule type" value="Genomic_DNA"/>
</dbReference>
<organism evidence="1 2">
    <name type="scientific">Promicromonospora iranensis</name>
    <dbReference type="NCBI Taxonomy" id="1105144"/>
    <lineage>
        <taxon>Bacteria</taxon>
        <taxon>Bacillati</taxon>
        <taxon>Actinomycetota</taxon>
        <taxon>Actinomycetes</taxon>
        <taxon>Micrococcales</taxon>
        <taxon>Promicromonosporaceae</taxon>
        <taxon>Promicromonospora</taxon>
    </lineage>
</organism>
<reference evidence="1 2" key="1">
    <citation type="submission" date="2023-07" db="EMBL/GenBank/DDBJ databases">
        <title>Sequencing the genomes of 1000 actinobacteria strains.</title>
        <authorList>
            <person name="Klenk H.-P."/>
        </authorList>
    </citation>
    <scope>NUCLEOTIDE SEQUENCE [LARGE SCALE GENOMIC DNA]</scope>
    <source>
        <strain evidence="1 2">DSM 45554</strain>
    </source>
</reference>
<comment type="caution">
    <text evidence="1">The sequence shown here is derived from an EMBL/GenBank/DDBJ whole genome shotgun (WGS) entry which is preliminary data.</text>
</comment>
<evidence type="ECO:0000313" key="2">
    <source>
        <dbReference type="Proteomes" id="UP001183585"/>
    </source>
</evidence>
<gene>
    <name evidence="1" type="ORF">J2S48_000707</name>
</gene>
<dbReference type="RefSeq" id="WP_274997550.1">
    <property type="nucleotide sequence ID" value="NZ_JAJQQP010000016.1"/>
</dbReference>
<name>A0ABU2CIM5_9MICO</name>
<dbReference type="Proteomes" id="UP001183585">
    <property type="component" value="Unassembled WGS sequence"/>
</dbReference>
<evidence type="ECO:0000313" key="1">
    <source>
        <dbReference type="EMBL" id="MDR7381192.1"/>
    </source>
</evidence>
<proteinExistence type="predicted"/>
<accession>A0ABU2CIM5</accession>
<sequence>MPTWFTDLLEDLASRDNTFFVIYPDDTALDWSLSAYTRTNGLGGYEIERRDPATGQHDTTAAADHVTIVTEVLTWIPDR</sequence>
<protein>
    <submittedName>
        <fullName evidence="1">Uncharacterized protein</fullName>
    </submittedName>
</protein>